<feature type="transmembrane region" description="Helical" evidence="6">
    <location>
        <begin position="124"/>
        <end position="143"/>
    </location>
</feature>
<keyword evidence="9" id="KW-1185">Reference proteome</keyword>
<keyword evidence="4 6" id="KW-0472">Membrane</keyword>
<dbReference type="EnsemblMetazoa" id="tetur08g06340.1">
    <property type="protein sequence ID" value="tetur08g06340.1"/>
    <property type="gene ID" value="tetur08g06340"/>
</dbReference>
<feature type="transmembrane region" description="Helical" evidence="6">
    <location>
        <begin position="28"/>
        <end position="56"/>
    </location>
</feature>
<name>T1KC46_TETUR</name>
<feature type="transmembrane region" description="Helical" evidence="6">
    <location>
        <begin position="409"/>
        <end position="431"/>
    </location>
</feature>
<evidence type="ECO:0000313" key="9">
    <source>
        <dbReference type="Proteomes" id="UP000015104"/>
    </source>
</evidence>
<dbReference type="PROSITE" id="PS50850">
    <property type="entry name" value="MFS"/>
    <property type="match status" value="1"/>
</dbReference>
<feature type="transmembrane region" description="Helical" evidence="6">
    <location>
        <begin position="96"/>
        <end position="112"/>
    </location>
</feature>
<evidence type="ECO:0000256" key="3">
    <source>
        <dbReference type="ARBA" id="ARBA00022989"/>
    </source>
</evidence>
<dbReference type="STRING" id="32264.T1KC46"/>
<keyword evidence="3 6" id="KW-1133">Transmembrane helix</keyword>
<dbReference type="GO" id="GO:0022857">
    <property type="term" value="F:transmembrane transporter activity"/>
    <property type="evidence" value="ECO:0007669"/>
    <property type="project" value="InterPro"/>
</dbReference>
<dbReference type="Gene3D" id="1.20.1250.20">
    <property type="entry name" value="MFS general substrate transporter like domains"/>
    <property type="match status" value="2"/>
</dbReference>
<dbReference type="InterPro" id="IPR011701">
    <property type="entry name" value="MFS"/>
</dbReference>
<dbReference type="HOGENOM" id="CLU_001265_5_0_1"/>
<keyword evidence="2 6" id="KW-0812">Transmembrane</keyword>
<dbReference type="EMBL" id="CAEY01001958">
    <property type="status" value="NOT_ANNOTATED_CDS"/>
    <property type="molecule type" value="Genomic_DNA"/>
</dbReference>
<feature type="region of interest" description="Disordered" evidence="5">
    <location>
        <begin position="476"/>
        <end position="506"/>
    </location>
</feature>
<evidence type="ECO:0000256" key="5">
    <source>
        <dbReference type="SAM" id="MobiDB-lite"/>
    </source>
</evidence>
<evidence type="ECO:0000256" key="1">
    <source>
        <dbReference type="ARBA" id="ARBA00004141"/>
    </source>
</evidence>
<proteinExistence type="predicted"/>
<dbReference type="SUPFAM" id="SSF103473">
    <property type="entry name" value="MFS general substrate transporter"/>
    <property type="match status" value="1"/>
</dbReference>
<dbReference type="Pfam" id="PF07690">
    <property type="entry name" value="MFS_1"/>
    <property type="match status" value="1"/>
</dbReference>
<dbReference type="PANTHER" id="PTHR11662:SF399">
    <property type="entry name" value="FI19708P1-RELATED"/>
    <property type="match status" value="1"/>
</dbReference>
<evidence type="ECO:0000256" key="6">
    <source>
        <dbReference type="SAM" id="Phobius"/>
    </source>
</evidence>
<feature type="transmembrane region" description="Helical" evidence="6">
    <location>
        <begin position="155"/>
        <end position="175"/>
    </location>
</feature>
<organism evidence="8 9">
    <name type="scientific">Tetranychus urticae</name>
    <name type="common">Two-spotted spider mite</name>
    <dbReference type="NCBI Taxonomy" id="32264"/>
    <lineage>
        <taxon>Eukaryota</taxon>
        <taxon>Metazoa</taxon>
        <taxon>Ecdysozoa</taxon>
        <taxon>Arthropoda</taxon>
        <taxon>Chelicerata</taxon>
        <taxon>Arachnida</taxon>
        <taxon>Acari</taxon>
        <taxon>Acariformes</taxon>
        <taxon>Trombidiformes</taxon>
        <taxon>Prostigmata</taxon>
        <taxon>Eleutherengona</taxon>
        <taxon>Raphignathae</taxon>
        <taxon>Tetranychoidea</taxon>
        <taxon>Tetranychidae</taxon>
        <taxon>Tetranychus</taxon>
    </lineage>
</organism>
<comment type="subcellular location">
    <subcellularLocation>
        <location evidence="1">Membrane</location>
        <topology evidence="1">Multi-pass membrane protein</topology>
    </subcellularLocation>
</comment>
<feature type="transmembrane region" description="Helical" evidence="6">
    <location>
        <begin position="280"/>
        <end position="301"/>
    </location>
</feature>
<dbReference type="Proteomes" id="UP000015104">
    <property type="component" value="Unassembled WGS sequence"/>
</dbReference>
<feature type="transmembrane region" description="Helical" evidence="6">
    <location>
        <begin position="218"/>
        <end position="237"/>
    </location>
</feature>
<feature type="domain" description="Major facilitator superfamily (MFS) profile" evidence="7">
    <location>
        <begin position="35"/>
        <end position="475"/>
    </location>
</feature>
<evidence type="ECO:0000259" key="7">
    <source>
        <dbReference type="PROSITE" id="PS50850"/>
    </source>
</evidence>
<dbReference type="AlphaFoldDB" id="T1KC46"/>
<dbReference type="InterPro" id="IPR036259">
    <property type="entry name" value="MFS_trans_sf"/>
</dbReference>
<reference evidence="8" key="2">
    <citation type="submission" date="2015-06" db="UniProtKB">
        <authorList>
            <consortium name="EnsemblMetazoa"/>
        </authorList>
    </citation>
    <scope>IDENTIFICATION</scope>
</reference>
<dbReference type="InterPro" id="IPR020846">
    <property type="entry name" value="MFS_dom"/>
</dbReference>
<feature type="transmembrane region" description="Helical" evidence="6">
    <location>
        <begin position="353"/>
        <end position="377"/>
    </location>
</feature>
<dbReference type="eggNOG" id="KOG2532">
    <property type="taxonomic scope" value="Eukaryota"/>
</dbReference>
<reference evidence="9" key="1">
    <citation type="submission" date="2011-08" db="EMBL/GenBank/DDBJ databases">
        <authorList>
            <person name="Rombauts S."/>
        </authorList>
    </citation>
    <scope>NUCLEOTIDE SEQUENCE</scope>
    <source>
        <strain evidence="9">London</strain>
    </source>
</reference>
<feature type="transmembrane region" description="Helical" evidence="6">
    <location>
        <begin position="451"/>
        <end position="470"/>
    </location>
</feature>
<feature type="transmembrane region" description="Helical" evidence="6">
    <location>
        <begin position="187"/>
        <end position="212"/>
    </location>
</feature>
<dbReference type="FunFam" id="1.20.1250.20:FF:000532">
    <property type="entry name" value="SLC (SoLute Carrier) homolog"/>
    <property type="match status" value="1"/>
</dbReference>
<dbReference type="InterPro" id="IPR050382">
    <property type="entry name" value="MFS_Na/Anion_cotransporter"/>
</dbReference>
<evidence type="ECO:0000313" key="8">
    <source>
        <dbReference type="EnsemblMetazoa" id="tetur08g06340.1"/>
    </source>
</evidence>
<sequence>MTVSRLSSRRASIASIKSVIKNVARFRWLIFMLGNIASFANTVIATSLSLTIVAMIEKDPTNSTQLLDANGTSTVKIAPISTGKIHVDWTSVDKDRMLQAGFWGILAISLFSGRICELFGPRKVVSLALAFVGFTNMLFPLIAKHSFLGAYLVKVIQGICAGLIPPSLFVMISRWSTSSERTLSNSVVISGGAIGSLVGLPFAGILVSSSFLGGWPSVFYLFGGLNVIIAIAWYIIIYDTPEEHPYLSAEELEEILSNRTLKSSDKIDVPWRKMLTSLPVIAHLVPSFTYGWISAVVGAQIPSFYEEVLGFSHTAVSLNGFLSSLPWLLSTLISILGSTIADKLRRTNRFSTAVIRKTFTLIGLGTVSCGLVAITLLGKRRTAVVLTLSIAKGMGSLVIAGAGANHLDIAPSFAGTLGGFASVLHSLSSLAANEGAAQIVGNETTAQNWYYFFYLSAAINVVGVIVFCLFGSGETQSWDPSSVPKQSNTNNSSLKSQNITKGNTENNNQIVIESLESYNSNKDHIDS</sequence>
<evidence type="ECO:0000256" key="4">
    <source>
        <dbReference type="ARBA" id="ARBA00023136"/>
    </source>
</evidence>
<evidence type="ECO:0000256" key="2">
    <source>
        <dbReference type="ARBA" id="ARBA00022692"/>
    </source>
</evidence>
<protein>
    <recommendedName>
        <fullName evidence="7">Major facilitator superfamily (MFS) profile domain-containing protein</fullName>
    </recommendedName>
</protein>
<dbReference type="GO" id="GO:0016020">
    <property type="term" value="C:membrane"/>
    <property type="evidence" value="ECO:0007669"/>
    <property type="project" value="UniProtKB-SubCell"/>
</dbReference>
<feature type="transmembrane region" description="Helical" evidence="6">
    <location>
        <begin position="321"/>
        <end position="341"/>
    </location>
</feature>
<accession>T1KC46</accession>
<dbReference type="PANTHER" id="PTHR11662">
    <property type="entry name" value="SOLUTE CARRIER FAMILY 17"/>
    <property type="match status" value="1"/>
</dbReference>